<sequence length="40" mass="4604">MARTIASTYHPVWFDLKEGAVYFLHFTGKIRSIYVEVLSG</sequence>
<comment type="caution">
    <text evidence="1">The sequence shown here is derived from an EMBL/GenBank/DDBJ whole genome shotgun (WGS) entry which is preliminary data.</text>
</comment>
<dbReference type="AlphaFoldDB" id="A0A1Z5HP74"/>
<evidence type="ECO:0000313" key="1">
    <source>
        <dbReference type="EMBL" id="GAW91177.1"/>
    </source>
</evidence>
<name>A0A1Z5HP74_9FIRM</name>
<organism evidence="1 2">
    <name type="scientific">Calderihabitans maritimus</name>
    <dbReference type="NCBI Taxonomy" id="1246530"/>
    <lineage>
        <taxon>Bacteria</taxon>
        <taxon>Bacillati</taxon>
        <taxon>Bacillota</taxon>
        <taxon>Clostridia</taxon>
        <taxon>Neomoorellales</taxon>
        <taxon>Calderihabitantaceae</taxon>
        <taxon>Calderihabitans</taxon>
    </lineage>
</organism>
<protein>
    <submittedName>
        <fullName evidence="1">Uncharacterized protein</fullName>
    </submittedName>
</protein>
<gene>
    <name evidence="1" type="ORF">KKC1_03390</name>
</gene>
<accession>A0A1Z5HP74</accession>
<dbReference type="EMBL" id="BDGJ01000008">
    <property type="protein sequence ID" value="GAW91177.1"/>
    <property type="molecule type" value="Genomic_DNA"/>
</dbReference>
<keyword evidence="2" id="KW-1185">Reference proteome</keyword>
<dbReference type="Proteomes" id="UP000197032">
    <property type="component" value="Unassembled WGS sequence"/>
</dbReference>
<evidence type="ECO:0000313" key="2">
    <source>
        <dbReference type="Proteomes" id="UP000197032"/>
    </source>
</evidence>
<proteinExistence type="predicted"/>
<reference evidence="2" key="1">
    <citation type="journal article" date="2017" name="Appl. Environ. Microbiol.">
        <title>Genomic analysis of Calderihabitans maritimus KKC1, a thermophilic hydrogenogenic carboxydotrophic bacterium isolated from marine sediment.</title>
        <authorList>
            <person name="Omae K."/>
            <person name="Yoneda Y."/>
            <person name="Fukuyama Y."/>
            <person name="Yoshida T."/>
            <person name="Sako Y."/>
        </authorList>
    </citation>
    <scope>NUCLEOTIDE SEQUENCE [LARGE SCALE GENOMIC DNA]</scope>
    <source>
        <strain evidence="2">KKC1</strain>
    </source>
</reference>